<keyword evidence="10" id="KW-1185">Reference proteome</keyword>
<comment type="similarity">
    <text evidence="3">Belongs to the methyl-accepting chemotaxis (MCP) protein family.</text>
</comment>
<dbReference type="AlphaFoldDB" id="A0A1H9IUJ6"/>
<dbReference type="OrthoDB" id="9763018at2"/>
<evidence type="ECO:0000256" key="2">
    <source>
        <dbReference type="ARBA" id="ARBA00022500"/>
    </source>
</evidence>
<dbReference type="GO" id="GO:0006935">
    <property type="term" value="P:chemotaxis"/>
    <property type="evidence" value="ECO:0007669"/>
    <property type="project" value="UniProtKB-KW"/>
</dbReference>
<dbReference type="GO" id="GO:0007165">
    <property type="term" value="P:signal transduction"/>
    <property type="evidence" value="ECO:0007669"/>
    <property type="project" value="UniProtKB-KW"/>
</dbReference>
<dbReference type="Gene3D" id="1.20.120.1530">
    <property type="match status" value="2"/>
</dbReference>
<dbReference type="Pfam" id="PF12729">
    <property type="entry name" value="4HB_MCP_1"/>
    <property type="match status" value="1"/>
</dbReference>
<evidence type="ECO:0000313" key="9">
    <source>
        <dbReference type="EMBL" id="SEQ78209.1"/>
    </source>
</evidence>
<dbReference type="SUPFAM" id="SSF158472">
    <property type="entry name" value="HAMP domain-like"/>
    <property type="match status" value="1"/>
</dbReference>
<feature type="domain" description="HAMP" evidence="8">
    <location>
        <begin position="305"/>
        <end position="357"/>
    </location>
</feature>
<keyword evidence="5" id="KW-0175">Coiled coil</keyword>
<evidence type="ECO:0000259" key="7">
    <source>
        <dbReference type="PROSITE" id="PS50111"/>
    </source>
</evidence>
<feature type="domain" description="HAMP" evidence="8">
    <location>
        <begin position="487"/>
        <end position="539"/>
    </location>
</feature>
<dbReference type="PANTHER" id="PTHR43531">
    <property type="entry name" value="PROTEIN ICFG"/>
    <property type="match status" value="1"/>
</dbReference>
<name>A0A1H9IUJ6_9BURK</name>
<comment type="subcellular location">
    <subcellularLocation>
        <location evidence="1">Membrane</location>
    </subcellularLocation>
</comment>
<evidence type="ECO:0000256" key="6">
    <source>
        <dbReference type="SAM" id="Phobius"/>
    </source>
</evidence>
<protein>
    <submittedName>
        <fullName evidence="9">Methyl-accepting chemotaxis protein</fullName>
    </submittedName>
</protein>
<keyword evidence="6" id="KW-1133">Transmembrane helix</keyword>
<evidence type="ECO:0000256" key="4">
    <source>
        <dbReference type="PROSITE-ProRule" id="PRU00284"/>
    </source>
</evidence>
<dbReference type="InterPro" id="IPR051310">
    <property type="entry name" value="MCP_chemotaxis"/>
</dbReference>
<feature type="domain" description="HAMP" evidence="8">
    <location>
        <begin position="396"/>
        <end position="448"/>
    </location>
</feature>
<dbReference type="InterPro" id="IPR004090">
    <property type="entry name" value="Chemotax_Me-accpt_rcpt"/>
</dbReference>
<dbReference type="STRING" id="180197.SAMN02982919_01219"/>
<feature type="transmembrane region" description="Helical" evidence="6">
    <location>
        <begin position="191"/>
        <end position="212"/>
    </location>
</feature>
<dbReference type="InterPro" id="IPR003660">
    <property type="entry name" value="HAMP_dom"/>
</dbReference>
<dbReference type="SMART" id="SM00283">
    <property type="entry name" value="MA"/>
    <property type="match status" value="1"/>
</dbReference>
<dbReference type="CDD" id="cd06225">
    <property type="entry name" value="HAMP"/>
    <property type="match status" value="1"/>
</dbReference>
<evidence type="ECO:0000256" key="1">
    <source>
        <dbReference type="ARBA" id="ARBA00004370"/>
    </source>
</evidence>
<dbReference type="PANTHER" id="PTHR43531:SF11">
    <property type="entry name" value="METHYL-ACCEPTING CHEMOTAXIS PROTEIN 3"/>
    <property type="match status" value="1"/>
</dbReference>
<dbReference type="Gene3D" id="1.10.287.950">
    <property type="entry name" value="Methyl-accepting chemotaxis protein"/>
    <property type="match status" value="1"/>
</dbReference>
<dbReference type="Proteomes" id="UP000199766">
    <property type="component" value="Unassembled WGS sequence"/>
</dbReference>
<dbReference type="PROSITE" id="PS50111">
    <property type="entry name" value="CHEMOTAXIS_TRANSDUC_2"/>
    <property type="match status" value="1"/>
</dbReference>
<dbReference type="PRINTS" id="PR00260">
    <property type="entry name" value="CHEMTRNSDUCR"/>
</dbReference>
<dbReference type="CDD" id="cd11386">
    <property type="entry name" value="MCP_signal"/>
    <property type="match status" value="1"/>
</dbReference>
<proteinExistence type="inferred from homology"/>
<keyword evidence="6" id="KW-0812">Transmembrane</keyword>
<dbReference type="InterPro" id="IPR024478">
    <property type="entry name" value="HlyB_4HB_MCP"/>
</dbReference>
<evidence type="ECO:0000256" key="3">
    <source>
        <dbReference type="ARBA" id="ARBA00029447"/>
    </source>
</evidence>
<feature type="domain" description="HAMP" evidence="8">
    <location>
        <begin position="214"/>
        <end position="266"/>
    </location>
</feature>
<feature type="coiled-coil region" evidence="5">
    <location>
        <begin position="737"/>
        <end position="768"/>
    </location>
</feature>
<dbReference type="PROSITE" id="PS50885">
    <property type="entry name" value="HAMP"/>
    <property type="match status" value="4"/>
</dbReference>
<evidence type="ECO:0000313" key="10">
    <source>
        <dbReference type="Proteomes" id="UP000199766"/>
    </source>
</evidence>
<sequence>MFANLKIGTRLGLAFAAALAFLIAIVAVGVGRIGAISKDVDALATEQLAQVVIANEMIDQINLYARTVNGAIIYAMLRADTDMQNQLEKLAPISEKINDRYQQLEGLLHQPKTIQQLAKVADARKTYREAQKRVVVLLRANKPEEAAVEALGPALEAQNAYVQSMDSLIALVTHTAKQIGTQATQQAHDTAWLLLGLGALAALLSVLSGVLITRSVTVPTRQLLHSVEQMAQGDFSSRITLQGQDEVGQLAQAMRALHGAVHSMAADAQLLVKSAVEGRLSIRADESRHQGDFRQIIQGVNQTLDAVIGPLNMAANHVERIAKGDVPARITDTYQGDFNALKNNLNTCIDAVNALVADAGVLAKAAVEGKLATRADASKHQGDFRKIVEGVNQTLDAVIGPLGVAARYVDDIARGAIPARITDAYQGDFNTLKNNLNTCIDAVQALVADAAMLADAAAQGQLSTRADAVHHQGDFRKIVQGINQTLDAIVLPVNEAVAVLKEMERGNLTRKVKGDYRGDLRDFKEVVNNTVEKLSQAIVEVNTTAANLVSATAQVSATSQSLAQASSEQAASVEQTSAAVNQMAASIQQNTDNAKVADGMSAQGSQRATEGGQAVSETVGAMQQIARKIGIINDIAYQTNLLALNAAIEAARAGEHGRGFAVVAAEVRKLAERSQVAAQEIGQLAGNSVSMAERAGALLDEIVPTTQKTADLVQEIAAASQEQSTSAGQITIAMGQLNQITQQNASASEELAATAEEMSSQAANLQEVMAFFQVSDRDGGPSRWSAPPQPKMARLSPAASLFAMSPALNSPKLTIGSADEVDFVAF</sequence>
<reference evidence="9 10" key="1">
    <citation type="submission" date="2016-10" db="EMBL/GenBank/DDBJ databases">
        <authorList>
            <person name="de Groot N.N."/>
        </authorList>
    </citation>
    <scope>NUCLEOTIDE SEQUENCE [LARGE SCALE GENOMIC DNA]</scope>
    <source>
        <strain evidence="9 10">ATCC 35958</strain>
    </source>
</reference>
<keyword evidence="2" id="KW-0145">Chemotaxis</keyword>
<dbReference type="Pfam" id="PF18947">
    <property type="entry name" value="HAMP_2"/>
    <property type="match status" value="3"/>
</dbReference>
<accession>A0A1H9IUJ6</accession>
<dbReference type="FunFam" id="1.10.287.950:FF:000001">
    <property type="entry name" value="Methyl-accepting chemotaxis sensory transducer"/>
    <property type="match status" value="1"/>
</dbReference>
<evidence type="ECO:0000256" key="5">
    <source>
        <dbReference type="SAM" id="Coils"/>
    </source>
</evidence>
<dbReference type="InterPro" id="IPR004089">
    <property type="entry name" value="MCPsignal_dom"/>
</dbReference>
<organism evidence="9 10">
    <name type="scientific">Giesbergeria anulus</name>
    <dbReference type="NCBI Taxonomy" id="180197"/>
    <lineage>
        <taxon>Bacteria</taxon>
        <taxon>Pseudomonadati</taxon>
        <taxon>Pseudomonadota</taxon>
        <taxon>Betaproteobacteria</taxon>
        <taxon>Burkholderiales</taxon>
        <taxon>Comamonadaceae</taxon>
        <taxon>Giesbergeria</taxon>
    </lineage>
</organism>
<dbReference type="GO" id="GO:0005886">
    <property type="term" value="C:plasma membrane"/>
    <property type="evidence" value="ECO:0007669"/>
    <property type="project" value="TreeGrafter"/>
</dbReference>
<dbReference type="Pfam" id="PF00015">
    <property type="entry name" value="MCPsignal"/>
    <property type="match status" value="1"/>
</dbReference>
<feature type="domain" description="Methyl-accepting transducer" evidence="7">
    <location>
        <begin position="544"/>
        <end position="759"/>
    </location>
</feature>
<dbReference type="InterPro" id="IPR047347">
    <property type="entry name" value="YvaQ-like_sensor"/>
</dbReference>
<dbReference type="GO" id="GO:0004888">
    <property type="term" value="F:transmembrane signaling receptor activity"/>
    <property type="evidence" value="ECO:0007669"/>
    <property type="project" value="InterPro"/>
</dbReference>
<dbReference type="Pfam" id="PF00672">
    <property type="entry name" value="HAMP"/>
    <property type="match status" value="1"/>
</dbReference>
<dbReference type="CDD" id="cd19411">
    <property type="entry name" value="MCP2201-like_sensor"/>
    <property type="match status" value="1"/>
</dbReference>
<dbReference type="SUPFAM" id="SSF58104">
    <property type="entry name" value="Methyl-accepting chemotaxis protein (MCP) signaling domain"/>
    <property type="match status" value="1"/>
</dbReference>
<keyword evidence="6" id="KW-0472">Membrane</keyword>
<dbReference type="EMBL" id="FOGD01000002">
    <property type="protein sequence ID" value="SEQ78209.1"/>
    <property type="molecule type" value="Genomic_DNA"/>
</dbReference>
<gene>
    <name evidence="9" type="ORF">SAMN02982919_01219</name>
</gene>
<keyword evidence="4" id="KW-0807">Transducer</keyword>
<evidence type="ECO:0000259" key="8">
    <source>
        <dbReference type="PROSITE" id="PS50885"/>
    </source>
</evidence>
<dbReference type="SMART" id="SM00304">
    <property type="entry name" value="HAMP"/>
    <property type="match status" value="4"/>
</dbReference>